<dbReference type="RefSeq" id="WP_267638699.1">
    <property type="nucleotide sequence ID" value="NZ_JAODIY010000018.1"/>
</dbReference>
<organism evidence="2 3">
    <name type="scientific">Halovenus rubra</name>
    <dbReference type="NCBI Taxonomy" id="869890"/>
    <lineage>
        <taxon>Archaea</taxon>
        <taxon>Methanobacteriati</taxon>
        <taxon>Methanobacteriota</taxon>
        <taxon>Stenosarchaea group</taxon>
        <taxon>Halobacteria</taxon>
        <taxon>Halobacteriales</taxon>
        <taxon>Haloarculaceae</taxon>
        <taxon>Halovenus</taxon>
    </lineage>
</organism>
<evidence type="ECO:0008006" key="4">
    <source>
        <dbReference type="Google" id="ProtNLM"/>
    </source>
</evidence>
<accession>A0ABD5X5L7</accession>
<evidence type="ECO:0000313" key="3">
    <source>
        <dbReference type="Proteomes" id="UP001596414"/>
    </source>
</evidence>
<evidence type="ECO:0000313" key="2">
    <source>
        <dbReference type="EMBL" id="MFC7125799.1"/>
    </source>
</evidence>
<keyword evidence="1" id="KW-0472">Membrane</keyword>
<feature type="transmembrane region" description="Helical" evidence="1">
    <location>
        <begin position="276"/>
        <end position="292"/>
    </location>
</feature>
<dbReference type="EMBL" id="JBHSZQ010000009">
    <property type="protein sequence ID" value="MFC7125799.1"/>
    <property type="molecule type" value="Genomic_DNA"/>
</dbReference>
<feature type="transmembrane region" description="Helical" evidence="1">
    <location>
        <begin position="252"/>
        <end position="270"/>
    </location>
</feature>
<keyword evidence="1" id="KW-0812">Transmembrane</keyword>
<keyword evidence="1" id="KW-1133">Transmembrane helix</keyword>
<evidence type="ECO:0000256" key="1">
    <source>
        <dbReference type="SAM" id="Phobius"/>
    </source>
</evidence>
<feature type="transmembrane region" description="Helical" evidence="1">
    <location>
        <begin position="6"/>
        <end position="25"/>
    </location>
</feature>
<reference evidence="2 3" key="1">
    <citation type="journal article" date="2014" name="Int. J. Syst. Evol. Microbiol.">
        <title>Complete genome sequence of Corynebacterium casei LMG S-19264T (=DSM 44701T), isolated from a smear-ripened cheese.</title>
        <authorList>
            <consortium name="US DOE Joint Genome Institute (JGI-PGF)"/>
            <person name="Walter F."/>
            <person name="Albersmeier A."/>
            <person name="Kalinowski J."/>
            <person name="Ruckert C."/>
        </authorList>
    </citation>
    <scope>NUCLEOTIDE SEQUENCE [LARGE SCALE GENOMIC DNA]</scope>
    <source>
        <strain evidence="2 3">CGMCC 4.7215</strain>
    </source>
</reference>
<protein>
    <recommendedName>
        <fullName evidence="4">RING-type E3 ubiquitin transferase</fullName>
    </recommendedName>
</protein>
<dbReference type="Proteomes" id="UP001596414">
    <property type="component" value="Unassembled WGS sequence"/>
</dbReference>
<dbReference type="AlphaFoldDB" id="A0ABD5X5L7"/>
<sequence>MPPTIVLIAIAILGAIALVYGYRALTALLVFRSLPSDDTDGPSEIVDGATVALTGEIEVEQPVESGDAAVENADEAVGAYLWRARLPDNTNSDLTIDEWGWERQHWHTFASGIEWGHFGVTADGQTVRIDPSWLRDKTDSEPLTEVTLGGITNTERFSTYLWDRWYTYLRDRIEHRSFREFIGYVQRHNNDIDPDRYLLEARPLLEGTPVSVTGKVHVEQGEPILRGTSNTPLLLSDAGFERHRHWLRQQTLRKGLVAVGLLAVAVSLWFEFYVPLAVLVVAYLVYVGYHFVQDIRIFRDFLERLWN</sequence>
<proteinExistence type="predicted"/>
<gene>
    <name evidence="2" type="ORF">ACFQJ7_07070</name>
</gene>
<comment type="caution">
    <text evidence="2">The sequence shown here is derived from an EMBL/GenBank/DDBJ whole genome shotgun (WGS) entry which is preliminary data.</text>
</comment>
<name>A0ABD5X5L7_9EURY</name>